<dbReference type="PATRIC" id="fig|1071400.3.peg.631"/>
<keyword evidence="1" id="KW-0378">Hydrolase</keyword>
<dbReference type="InterPro" id="IPR026893">
    <property type="entry name" value="Tyr/Ser_Pase_IphP-type"/>
</dbReference>
<reference evidence="1 2" key="1">
    <citation type="journal article" date="2012" name="J. Biotechnol.">
        <title>Insights into the completely annotated genome of Lactobacillus buchneri CD034, a strain isolated from stable grass silage.</title>
        <authorList>
            <person name="Heinl S."/>
            <person name="Wibberg D."/>
            <person name="Eikmeyer F."/>
            <person name="Szczepanowski R."/>
            <person name="Blom J."/>
            <person name="Linke B."/>
            <person name="Goesmann A."/>
            <person name="Grabherr R."/>
            <person name="Schwab H."/>
            <person name="Puhler A."/>
            <person name="Schluter A."/>
        </authorList>
    </citation>
    <scope>NUCLEOTIDE SEQUENCE [LARGE SCALE GENOMIC DNA]</scope>
    <source>
        <strain evidence="1 2">CD034</strain>
    </source>
</reference>
<evidence type="ECO:0000313" key="1">
    <source>
        <dbReference type="EMBL" id="AFR99734.1"/>
    </source>
</evidence>
<gene>
    <name evidence="1" type="ORF">LBUCD034_0639</name>
</gene>
<organism evidence="1 2">
    <name type="scientific">Lentilactobacillus buchneri subsp. silagei CD034</name>
    <dbReference type="NCBI Taxonomy" id="1071400"/>
    <lineage>
        <taxon>Bacteria</taxon>
        <taxon>Bacillati</taxon>
        <taxon>Bacillota</taxon>
        <taxon>Bacilli</taxon>
        <taxon>Lactobacillales</taxon>
        <taxon>Lactobacillaceae</taxon>
        <taxon>Lentilactobacillus</taxon>
        <taxon>Lentilactobacillus buchneri subsp. silagei</taxon>
    </lineage>
</organism>
<dbReference type="Pfam" id="PF13350">
    <property type="entry name" value="Y_phosphatase3"/>
    <property type="match status" value="1"/>
</dbReference>
<name>J9W3Y8_LENBU</name>
<keyword evidence="2" id="KW-1185">Reference proteome</keyword>
<dbReference type="GO" id="GO:0004725">
    <property type="term" value="F:protein tyrosine phosphatase activity"/>
    <property type="evidence" value="ECO:0007669"/>
    <property type="project" value="UniProtKB-EC"/>
</dbReference>
<sequence>MFWGQLGSRRALIFTISLPNQYQAKTLPFYTKSVTLEVARLTMLGGFYMKEQNESFAASALSEGAIPAAGEATNTFSVSQPALRTLKSVKEHEIHLQGAFNVRDMGGYPTKDGLVVKSHLLLRSARLNALTSADVNTLINTYNLGVDFDLRRPEEVSELPDRFLPGVKYINDSVDTRETYYYHINAENNRKHYRTYVTSEHARKVYHNLFMALLEKPMGKSLLWHCASGKDRTGVAASLILYVLGVDSRTIFKDYVASNDFLKPRIDARIARLKEKGATRSEIKFAKVDGGVDLSYLKAAIDEVKRDYGSVADFITNGLHITKEQQARLQEMYLA</sequence>
<dbReference type="AlphaFoldDB" id="J9W3Y8"/>
<dbReference type="Proteomes" id="UP000007332">
    <property type="component" value="Chromosome"/>
</dbReference>
<accession>J9W3Y8</accession>
<dbReference type="eggNOG" id="COG2365">
    <property type="taxonomic scope" value="Bacteria"/>
</dbReference>
<proteinExistence type="predicted"/>
<dbReference type="EMBL" id="CP003043">
    <property type="protein sequence ID" value="AFR99734.1"/>
    <property type="molecule type" value="Genomic_DNA"/>
</dbReference>
<evidence type="ECO:0000313" key="2">
    <source>
        <dbReference type="Proteomes" id="UP000007332"/>
    </source>
</evidence>
<dbReference type="InterPro" id="IPR029021">
    <property type="entry name" value="Prot-tyrosine_phosphatase-like"/>
</dbReference>
<protein>
    <submittedName>
        <fullName evidence="1">Protein-tyrosine phosphatase</fullName>
        <ecNumber evidence="1">3.1.3.48</ecNumber>
    </submittedName>
</protein>
<dbReference type="HOGENOM" id="CLU_057546_0_0_9"/>
<dbReference type="STRING" id="1071400.LBUCD034_0639"/>
<dbReference type="EC" id="3.1.3.48" evidence="1"/>
<dbReference type="Gene3D" id="3.90.190.10">
    <property type="entry name" value="Protein tyrosine phosphatase superfamily"/>
    <property type="match status" value="1"/>
</dbReference>
<dbReference type="KEGG" id="lbn:LBUCD034_0639"/>
<dbReference type="SUPFAM" id="SSF52799">
    <property type="entry name" value="(Phosphotyrosine protein) phosphatases II"/>
    <property type="match status" value="1"/>
</dbReference>